<dbReference type="InterPro" id="IPR043129">
    <property type="entry name" value="ATPase_NBD"/>
</dbReference>
<keyword evidence="8" id="KW-1185">Reference proteome</keyword>
<dbReference type="Pfam" id="PF02782">
    <property type="entry name" value="FGGY_C"/>
    <property type="match status" value="1"/>
</dbReference>
<evidence type="ECO:0000256" key="4">
    <source>
        <dbReference type="RuleBase" id="RU003733"/>
    </source>
</evidence>
<dbReference type="GO" id="GO:0005975">
    <property type="term" value="P:carbohydrate metabolic process"/>
    <property type="evidence" value="ECO:0007669"/>
    <property type="project" value="InterPro"/>
</dbReference>
<evidence type="ECO:0000313" key="8">
    <source>
        <dbReference type="Proteomes" id="UP000287188"/>
    </source>
</evidence>
<dbReference type="InterPro" id="IPR050406">
    <property type="entry name" value="FGGY_Carb_Kinase"/>
</dbReference>
<keyword evidence="3 4" id="KW-0418">Kinase</keyword>
<evidence type="ECO:0000256" key="2">
    <source>
        <dbReference type="ARBA" id="ARBA00022679"/>
    </source>
</evidence>
<evidence type="ECO:0000256" key="3">
    <source>
        <dbReference type="ARBA" id="ARBA00022777"/>
    </source>
</evidence>
<evidence type="ECO:0000259" key="5">
    <source>
        <dbReference type="Pfam" id="PF00370"/>
    </source>
</evidence>
<gene>
    <name evidence="7" type="ORF">KDK_65590</name>
</gene>
<proteinExistence type="inferred from homology"/>
<keyword evidence="2 4" id="KW-0808">Transferase</keyword>
<comment type="caution">
    <text evidence="7">The sequence shown here is derived from an EMBL/GenBank/DDBJ whole genome shotgun (WGS) entry which is preliminary data.</text>
</comment>
<comment type="similarity">
    <text evidence="1 4">Belongs to the FGGY kinase family.</text>
</comment>
<dbReference type="PANTHER" id="PTHR43095">
    <property type="entry name" value="SUGAR KINASE"/>
    <property type="match status" value="1"/>
</dbReference>
<feature type="domain" description="Carbohydrate kinase FGGY C-terminal" evidence="6">
    <location>
        <begin position="256"/>
        <end position="439"/>
    </location>
</feature>
<dbReference type="AlphaFoldDB" id="A0A402AUN4"/>
<dbReference type="InterPro" id="IPR018484">
    <property type="entry name" value="FGGY_N"/>
</dbReference>
<name>A0A402AUN4_9CHLR</name>
<dbReference type="PROSITE" id="PS00445">
    <property type="entry name" value="FGGY_KINASES_2"/>
    <property type="match status" value="1"/>
</dbReference>
<dbReference type="OrthoDB" id="9805576at2"/>
<dbReference type="RefSeq" id="WP_126556002.1">
    <property type="nucleotide sequence ID" value="NZ_BIFS01000002.1"/>
</dbReference>
<evidence type="ECO:0000256" key="1">
    <source>
        <dbReference type="ARBA" id="ARBA00009156"/>
    </source>
</evidence>
<dbReference type="InterPro" id="IPR018483">
    <property type="entry name" value="Carb_kinase_FGGY_CS"/>
</dbReference>
<dbReference type="Pfam" id="PF00370">
    <property type="entry name" value="FGGY_N"/>
    <property type="match status" value="1"/>
</dbReference>
<dbReference type="PANTHER" id="PTHR43095:SF5">
    <property type="entry name" value="XYLULOSE KINASE"/>
    <property type="match status" value="1"/>
</dbReference>
<dbReference type="InterPro" id="IPR018485">
    <property type="entry name" value="FGGY_C"/>
</dbReference>
<dbReference type="GO" id="GO:0016773">
    <property type="term" value="F:phosphotransferase activity, alcohol group as acceptor"/>
    <property type="evidence" value="ECO:0007669"/>
    <property type="project" value="InterPro"/>
</dbReference>
<protein>
    <submittedName>
        <fullName evidence="7">Sugar kinase</fullName>
    </submittedName>
</protein>
<dbReference type="SUPFAM" id="SSF53067">
    <property type="entry name" value="Actin-like ATPase domain"/>
    <property type="match status" value="2"/>
</dbReference>
<dbReference type="Proteomes" id="UP000287188">
    <property type="component" value="Unassembled WGS sequence"/>
</dbReference>
<evidence type="ECO:0000259" key="6">
    <source>
        <dbReference type="Pfam" id="PF02782"/>
    </source>
</evidence>
<evidence type="ECO:0000313" key="7">
    <source>
        <dbReference type="EMBL" id="GCE22759.1"/>
    </source>
</evidence>
<reference evidence="8" key="1">
    <citation type="submission" date="2018-12" db="EMBL/GenBank/DDBJ databases">
        <title>Tengunoibacter tsumagoiensis gen. nov., sp. nov., Dictyobacter kobayashii sp. nov., D. alpinus sp. nov., and D. joshuensis sp. nov. and description of Dictyobacteraceae fam. nov. within the order Ktedonobacterales isolated from Tengu-no-mugimeshi.</title>
        <authorList>
            <person name="Wang C.M."/>
            <person name="Zheng Y."/>
            <person name="Sakai Y."/>
            <person name="Toyoda A."/>
            <person name="Minakuchi Y."/>
            <person name="Abe K."/>
            <person name="Yokota A."/>
            <person name="Yabe S."/>
        </authorList>
    </citation>
    <scope>NUCLEOTIDE SEQUENCE [LARGE SCALE GENOMIC DNA]</scope>
    <source>
        <strain evidence="8">Uno11</strain>
    </source>
</reference>
<feature type="domain" description="Carbohydrate kinase FGGY N-terminal" evidence="5">
    <location>
        <begin position="5"/>
        <end position="242"/>
    </location>
</feature>
<sequence length="494" mass="53456">MSALLLGIDIGTSSTKGVLARSDGAIVATSERAHPLSLPRPGWAEHDAETIWWQDFIAICQELLPQAPDGIAALCVSGIGACLQVADKDGMPLRPAILYGIDTRATQEIADLSERYGTETILERCGSPLTTQAIGPKLLWLQRHETEIWQKTHYMLMASSFIVLRLTGEYILDHHSASQCDPLYNLKQQRWIPEWAQEIAPGLQLPRLLWPAEIAGTVSRSAAKVTGIPEGTPVAAGTIDAWAEAASAGVREPGDLMIMYGTTMFFVEILQELHPTSSLWGTAGIFPGTQTLAAGMATSGALTGWFRQLVNDLPYEQLLKEAAVVKPGSDGLVILPYFAGERTPIFDPQARGVISGLTLSHGRGHIYRALLEATAYGVRHILETMAEAGSGGKRIVAVGGGTRGGLWTQIVSDITGRTQELPEQTIGASYGDAWLAAIAVGLASEKQTWNKRAAIVQPDPQTQATYQQLYSIYRELYPATLKQVHQLANLQEKS</sequence>
<dbReference type="PIRSF" id="PIRSF000538">
    <property type="entry name" value="GlpK"/>
    <property type="match status" value="1"/>
</dbReference>
<accession>A0A402AUN4</accession>
<dbReference type="CDD" id="cd07804">
    <property type="entry name" value="ASKHA_NBD_FGGY_RrXK-like"/>
    <property type="match status" value="1"/>
</dbReference>
<organism evidence="7 8">
    <name type="scientific">Dictyobacter kobayashii</name>
    <dbReference type="NCBI Taxonomy" id="2014872"/>
    <lineage>
        <taxon>Bacteria</taxon>
        <taxon>Bacillati</taxon>
        <taxon>Chloroflexota</taxon>
        <taxon>Ktedonobacteria</taxon>
        <taxon>Ktedonobacterales</taxon>
        <taxon>Dictyobacteraceae</taxon>
        <taxon>Dictyobacter</taxon>
    </lineage>
</organism>
<dbReference type="Gene3D" id="3.30.420.40">
    <property type="match status" value="2"/>
</dbReference>
<dbReference type="GO" id="GO:0016301">
    <property type="term" value="F:kinase activity"/>
    <property type="evidence" value="ECO:0007669"/>
    <property type="project" value="UniProtKB-KW"/>
</dbReference>
<dbReference type="InterPro" id="IPR000577">
    <property type="entry name" value="Carb_kinase_FGGY"/>
</dbReference>
<dbReference type="EMBL" id="BIFS01000002">
    <property type="protein sequence ID" value="GCE22759.1"/>
    <property type="molecule type" value="Genomic_DNA"/>
</dbReference>